<dbReference type="InterPro" id="IPR023801">
    <property type="entry name" value="His_deacetylse_dom"/>
</dbReference>
<dbReference type="PATRIC" id="fig|161398.10.peg.1068"/>
<dbReference type="STRING" id="161398.PP2015_1048"/>
<comment type="similarity">
    <text evidence="1">Belongs to the histone deacetylase family.</text>
</comment>
<sequence>MIFYHPIYSALQLPERHRFPIKKYQKLNNTIHTMGFSDRVFEPKPANLAQIKLCHDANYVDAFVNGFLPERAIKKMGFPWSTTLVERTLLSVGASIEAAEYAIEHGLGLNLGGGYHHAQFDHGAGFCIFNDHAITAKHLVQQGHVERVVILDCDVHQGDGTADILHDNDNIITCSLHCVQNFPRAKARSDLDFEIEKGCTDTHYLQTLQQALDLIGRLYRPDIIIYNAGADIYHKDELGLLDISLVGVLERDRTVISFCKNNNIPLSIGLGGGYQRNEAQLIEVHKQLLYAVFENY</sequence>
<dbReference type="GO" id="GO:0040029">
    <property type="term" value="P:epigenetic regulation of gene expression"/>
    <property type="evidence" value="ECO:0007669"/>
    <property type="project" value="TreeGrafter"/>
</dbReference>
<evidence type="ECO:0000256" key="2">
    <source>
        <dbReference type="ARBA" id="ARBA00022801"/>
    </source>
</evidence>
<protein>
    <submittedName>
        <fullName evidence="4">Histone deacetylase family protein</fullName>
    </submittedName>
</protein>
<dbReference type="CDD" id="cd09993">
    <property type="entry name" value="HDAC_classIV"/>
    <property type="match status" value="1"/>
</dbReference>
<dbReference type="InterPro" id="IPR023696">
    <property type="entry name" value="Ureohydrolase_dom_sf"/>
</dbReference>
<dbReference type="GO" id="GO:0016787">
    <property type="term" value="F:hydrolase activity"/>
    <property type="evidence" value="ECO:0007669"/>
    <property type="project" value="UniProtKB-KW"/>
</dbReference>
<keyword evidence="2" id="KW-0378">Hydrolase</keyword>
<dbReference type="InterPro" id="IPR000286">
    <property type="entry name" value="HDACs"/>
</dbReference>
<feature type="domain" description="Histone deacetylase" evidence="3">
    <location>
        <begin position="17"/>
        <end position="279"/>
    </location>
</feature>
<dbReference type="GO" id="GO:0004407">
    <property type="term" value="F:histone deacetylase activity"/>
    <property type="evidence" value="ECO:0007669"/>
    <property type="project" value="InterPro"/>
</dbReference>
<evidence type="ECO:0000313" key="5">
    <source>
        <dbReference type="Proteomes" id="UP000061457"/>
    </source>
</evidence>
<keyword evidence="5" id="KW-1185">Reference proteome</keyword>
<dbReference type="PANTHER" id="PTHR10625">
    <property type="entry name" value="HISTONE DEACETYLASE HDAC1-RELATED"/>
    <property type="match status" value="1"/>
</dbReference>
<reference evidence="4 5" key="1">
    <citation type="submission" date="2015-11" db="EMBL/GenBank/DDBJ databases">
        <authorList>
            <person name="Zhang Y."/>
            <person name="Guo Z."/>
        </authorList>
    </citation>
    <scope>NUCLEOTIDE SEQUENCE [LARGE SCALE GENOMIC DNA]</scope>
    <source>
        <strain evidence="4 5">KCTC 12086</strain>
    </source>
</reference>
<dbReference type="SUPFAM" id="SSF52768">
    <property type="entry name" value="Arginase/deacetylase"/>
    <property type="match status" value="1"/>
</dbReference>
<proteinExistence type="inferred from homology"/>
<organism evidence="4 5">
    <name type="scientific">Pseudoalteromonas phenolica</name>
    <dbReference type="NCBI Taxonomy" id="161398"/>
    <lineage>
        <taxon>Bacteria</taxon>
        <taxon>Pseudomonadati</taxon>
        <taxon>Pseudomonadota</taxon>
        <taxon>Gammaproteobacteria</taxon>
        <taxon>Alteromonadales</taxon>
        <taxon>Pseudoalteromonadaceae</taxon>
        <taxon>Pseudoalteromonas</taxon>
    </lineage>
</organism>
<gene>
    <name evidence="4" type="ORF">PP2015_1048</name>
</gene>
<dbReference type="RefSeq" id="WP_058029292.1">
    <property type="nucleotide sequence ID" value="NZ_CP013187.1"/>
</dbReference>
<dbReference type="PRINTS" id="PR01270">
    <property type="entry name" value="HDASUPER"/>
</dbReference>
<accession>A0A0S2JZR5</accession>
<dbReference type="AlphaFoldDB" id="A0A0S2JZR5"/>
<evidence type="ECO:0000256" key="1">
    <source>
        <dbReference type="ARBA" id="ARBA00005947"/>
    </source>
</evidence>
<dbReference type="InterPro" id="IPR044150">
    <property type="entry name" value="HDAC_classIV"/>
</dbReference>
<dbReference type="InterPro" id="IPR037138">
    <property type="entry name" value="His_deacetylse_dom_sf"/>
</dbReference>
<dbReference type="EMBL" id="CP013187">
    <property type="protein sequence ID" value="ALO41565.1"/>
    <property type="molecule type" value="Genomic_DNA"/>
</dbReference>
<evidence type="ECO:0000259" key="3">
    <source>
        <dbReference type="Pfam" id="PF00850"/>
    </source>
</evidence>
<dbReference type="Gene3D" id="3.40.800.20">
    <property type="entry name" value="Histone deacetylase domain"/>
    <property type="match status" value="1"/>
</dbReference>
<evidence type="ECO:0000313" key="4">
    <source>
        <dbReference type="EMBL" id="ALO41565.1"/>
    </source>
</evidence>
<name>A0A0S2JZR5_9GAMM</name>
<dbReference type="Pfam" id="PF00850">
    <property type="entry name" value="Hist_deacetyl"/>
    <property type="match status" value="1"/>
</dbReference>
<dbReference type="OrthoDB" id="9808367at2"/>
<dbReference type="PANTHER" id="PTHR10625:SF19">
    <property type="entry name" value="HISTONE DEACETYLASE 12"/>
    <property type="match status" value="1"/>
</dbReference>
<dbReference type="Proteomes" id="UP000061457">
    <property type="component" value="Chromosome I"/>
</dbReference>
<dbReference type="KEGG" id="pphe:PP2015_1048"/>